<accession>Q0C700</accession>
<gene>
    <name evidence="1" type="ordered locus">Pcar_3167</name>
</gene>
<evidence type="ECO:0000313" key="1">
    <source>
        <dbReference type="EMBL" id="ABI81787.1"/>
    </source>
</evidence>
<dbReference type="KEGG" id="pca:Pcar_3167"/>
<dbReference type="EMBL" id="CP000142">
    <property type="protein sequence ID" value="ABI81787.1"/>
    <property type="molecule type" value="Genomic_DNA"/>
</dbReference>
<reference evidence="1 2" key="2">
    <citation type="journal article" date="2012" name="BMC Genomics">
        <title>The genome of Pelobacter carbinolicus reveals surprising metabolic capabilities and physiological features.</title>
        <authorList>
            <person name="Aklujkar M."/>
            <person name="Haveman S.A."/>
            <person name="Didonato R.Jr."/>
            <person name="Chertkov O."/>
            <person name="Han C.S."/>
            <person name="Land M.L."/>
            <person name="Brown P."/>
            <person name="Lovley D.R."/>
        </authorList>
    </citation>
    <scope>NUCLEOTIDE SEQUENCE [LARGE SCALE GENOMIC DNA]</scope>
    <source>
        <strain evidence="2">DSM 2380 / NBRC 103641 / GraBd1</strain>
    </source>
</reference>
<organism evidence="1 2">
    <name type="scientific">Syntrophotalea carbinolica (strain DSM 2380 / NBRC 103641 / GraBd1)</name>
    <name type="common">Pelobacter carbinolicus</name>
    <dbReference type="NCBI Taxonomy" id="338963"/>
    <lineage>
        <taxon>Bacteria</taxon>
        <taxon>Pseudomonadati</taxon>
        <taxon>Thermodesulfobacteriota</taxon>
        <taxon>Desulfuromonadia</taxon>
        <taxon>Desulfuromonadales</taxon>
        <taxon>Syntrophotaleaceae</taxon>
        <taxon>Syntrophotalea</taxon>
    </lineage>
</organism>
<dbReference type="AlphaFoldDB" id="Q0C700"/>
<sequence length="71" mass="7863">MIYCIQSVLLGACKYLSPAIFGYPLAALASSNYRAIGVFVPVWRVSVKVCHAITPRLPATIYAEYKKREAI</sequence>
<evidence type="ECO:0000313" key="2">
    <source>
        <dbReference type="Proteomes" id="UP000002534"/>
    </source>
</evidence>
<reference evidence="2" key="1">
    <citation type="submission" date="2005-10" db="EMBL/GenBank/DDBJ databases">
        <title>Complete sequence of Pelobacter carbinolicus DSM 2380.</title>
        <authorList>
            <person name="Copeland A."/>
            <person name="Lucas S."/>
            <person name="Lapidus A."/>
            <person name="Barry K."/>
            <person name="Detter J.C."/>
            <person name="Glavina T."/>
            <person name="Hammon N."/>
            <person name="Israni S."/>
            <person name="Pitluck S."/>
            <person name="Chertkov O."/>
            <person name="Schmutz J."/>
            <person name="Larimer F."/>
            <person name="Land M."/>
            <person name="Kyrpides N."/>
            <person name="Ivanova N."/>
            <person name="Richardson P."/>
        </authorList>
    </citation>
    <scope>NUCLEOTIDE SEQUENCE [LARGE SCALE GENOMIC DNA]</scope>
    <source>
        <strain evidence="2">DSM 2380 / NBRC 103641 / GraBd1</strain>
    </source>
</reference>
<dbReference type="HOGENOM" id="CLU_2736456_0_0_7"/>
<name>Q0C700_SYNC1</name>
<dbReference type="STRING" id="338963.Pcar_3167"/>
<dbReference type="Proteomes" id="UP000002534">
    <property type="component" value="Chromosome"/>
</dbReference>
<proteinExistence type="predicted"/>
<protein>
    <submittedName>
        <fullName evidence="1">Uncharacterized protein</fullName>
    </submittedName>
</protein>
<keyword evidence="2" id="KW-1185">Reference proteome</keyword>